<dbReference type="PRINTS" id="PR00069">
    <property type="entry name" value="ALDKETRDTASE"/>
</dbReference>
<dbReference type="PANTHER" id="PTHR43312">
    <property type="entry name" value="D-THREO-ALDOSE 1-DEHYDROGENASE"/>
    <property type="match status" value="1"/>
</dbReference>
<dbReference type="CDD" id="cd19086">
    <property type="entry name" value="AKR_AKR11C1"/>
    <property type="match status" value="1"/>
</dbReference>
<sequence>MKKTQLGTSNLYVSELALGCMSLGTNQQKATNIVDRALEAGINYLDTADLYDQGVNEEIVGKAIQGKRDQIVLATKVGNHLKPDGTWFWDPSKAYIKEQVKESLRRLKTDYIDLYQLHGGTIEDPIDETIEAFEDLVAEGVIRYYGISSIRPNVIREYVKRSNIVSVMMQYSLLDRRPEEEILDLLHKNNISVVARGPVGKGMLSDEGEQKVKEKGEKGYLDYSYEALLSITDKLKNLSSSSQNSITSLALNYVLYHPAVASAVFGASSLSQLENNLSFMNSEPLSKEQYLELQQLTKLIKYDKHR</sequence>
<dbReference type="InterPro" id="IPR020471">
    <property type="entry name" value="AKR"/>
</dbReference>
<dbReference type="Proteomes" id="UP001296943">
    <property type="component" value="Unassembled WGS sequence"/>
</dbReference>
<keyword evidence="3" id="KW-1185">Reference proteome</keyword>
<evidence type="ECO:0000313" key="2">
    <source>
        <dbReference type="EMBL" id="MBM7569755.1"/>
    </source>
</evidence>
<dbReference type="EMBL" id="JAFBDR010000001">
    <property type="protein sequence ID" value="MBM7569755.1"/>
    <property type="molecule type" value="Genomic_DNA"/>
</dbReference>
<protein>
    <submittedName>
        <fullName evidence="2">Aryl-alcohol dehydrogenase-like predicted oxidoreductase</fullName>
    </submittedName>
</protein>
<accession>A0ABS2MV90</accession>
<dbReference type="InterPro" id="IPR023210">
    <property type="entry name" value="NADP_OxRdtase_dom"/>
</dbReference>
<dbReference type="SUPFAM" id="SSF51430">
    <property type="entry name" value="NAD(P)-linked oxidoreductase"/>
    <property type="match status" value="1"/>
</dbReference>
<dbReference type="Gene3D" id="3.20.20.100">
    <property type="entry name" value="NADP-dependent oxidoreductase domain"/>
    <property type="match status" value="1"/>
</dbReference>
<gene>
    <name evidence="2" type="ORF">JOC48_000224</name>
</gene>
<evidence type="ECO:0000313" key="3">
    <source>
        <dbReference type="Proteomes" id="UP001296943"/>
    </source>
</evidence>
<dbReference type="RefSeq" id="WP_204497205.1">
    <property type="nucleotide sequence ID" value="NZ_JAFBDR010000001.1"/>
</dbReference>
<reference evidence="2 3" key="1">
    <citation type="submission" date="2021-01" db="EMBL/GenBank/DDBJ databases">
        <title>Genomic Encyclopedia of Type Strains, Phase IV (KMG-IV): sequencing the most valuable type-strain genomes for metagenomic binning, comparative biology and taxonomic classification.</title>
        <authorList>
            <person name="Goeker M."/>
        </authorList>
    </citation>
    <scope>NUCLEOTIDE SEQUENCE [LARGE SCALE GENOMIC DNA]</scope>
    <source>
        <strain evidence="2 3">DSM 23711</strain>
    </source>
</reference>
<evidence type="ECO:0000259" key="1">
    <source>
        <dbReference type="Pfam" id="PF00248"/>
    </source>
</evidence>
<dbReference type="PANTHER" id="PTHR43312:SF1">
    <property type="entry name" value="NADP-DEPENDENT OXIDOREDUCTASE DOMAIN-CONTAINING PROTEIN"/>
    <property type="match status" value="1"/>
</dbReference>
<dbReference type="InterPro" id="IPR036812">
    <property type="entry name" value="NAD(P)_OxRdtase_dom_sf"/>
</dbReference>
<organism evidence="2 3">
    <name type="scientific">Aquibacillus albus</name>
    <dbReference type="NCBI Taxonomy" id="1168171"/>
    <lineage>
        <taxon>Bacteria</taxon>
        <taxon>Bacillati</taxon>
        <taxon>Bacillota</taxon>
        <taxon>Bacilli</taxon>
        <taxon>Bacillales</taxon>
        <taxon>Bacillaceae</taxon>
        <taxon>Aquibacillus</taxon>
    </lineage>
</organism>
<comment type="caution">
    <text evidence="2">The sequence shown here is derived from an EMBL/GenBank/DDBJ whole genome shotgun (WGS) entry which is preliminary data.</text>
</comment>
<proteinExistence type="predicted"/>
<name>A0ABS2MV90_9BACI</name>
<dbReference type="InterPro" id="IPR053135">
    <property type="entry name" value="AKR2_Oxidoreductase"/>
</dbReference>
<feature type="domain" description="NADP-dependent oxidoreductase" evidence="1">
    <location>
        <begin position="15"/>
        <end position="296"/>
    </location>
</feature>
<dbReference type="Pfam" id="PF00248">
    <property type="entry name" value="Aldo_ket_red"/>
    <property type="match status" value="1"/>
</dbReference>